<dbReference type="EMBL" id="CM047585">
    <property type="protein sequence ID" value="KAI9910963.1"/>
    <property type="molecule type" value="Genomic_DNA"/>
</dbReference>
<accession>A0ACC0VYN5</accession>
<evidence type="ECO:0000313" key="1">
    <source>
        <dbReference type="EMBL" id="KAI9910963.1"/>
    </source>
</evidence>
<organism evidence="1 2">
    <name type="scientific">Peronosclerospora sorghi</name>
    <dbReference type="NCBI Taxonomy" id="230839"/>
    <lineage>
        <taxon>Eukaryota</taxon>
        <taxon>Sar</taxon>
        <taxon>Stramenopiles</taxon>
        <taxon>Oomycota</taxon>
        <taxon>Peronosporomycetes</taxon>
        <taxon>Peronosporales</taxon>
        <taxon>Peronosporaceae</taxon>
        <taxon>Peronosclerospora</taxon>
    </lineage>
</organism>
<reference evidence="1 2" key="1">
    <citation type="journal article" date="2022" name="bioRxiv">
        <title>The genome of the oomycete Peronosclerospora sorghi, a cosmopolitan pathogen of maize and sorghum, is inflated with dispersed pseudogenes.</title>
        <authorList>
            <person name="Fletcher K."/>
            <person name="Martin F."/>
            <person name="Isakeit T."/>
            <person name="Cavanaugh K."/>
            <person name="Magill C."/>
            <person name="Michelmore R."/>
        </authorList>
    </citation>
    <scope>NUCLEOTIDE SEQUENCE [LARGE SCALE GENOMIC DNA]</scope>
    <source>
        <strain evidence="1">P6</strain>
    </source>
</reference>
<dbReference type="Proteomes" id="UP001163321">
    <property type="component" value="Chromosome 6"/>
</dbReference>
<protein>
    <submittedName>
        <fullName evidence="1">Uncharacterized protein</fullName>
    </submittedName>
</protein>
<keyword evidence="2" id="KW-1185">Reference proteome</keyword>
<sequence length="144" mass="15845">MGGINDDFSPFEKLWKAARQGVTDAVSAGTARPQVMIHLDSGWNSKTVPWLFKGLFAEGTVTIDDLDVFGFSFYPYYNMNATVDALKSSLTQLAETYGKPIYIAETDWPTKCSDHCLSASFPVSAEGQRQWVAAIIGVLESLPR</sequence>
<gene>
    <name evidence="1" type="ORF">PsorP6_010561</name>
</gene>
<proteinExistence type="predicted"/>
<evidence type="ECO:0000313" key="2">
    <source>
        <dbReference type="Proteomes" id="UP001163321"/>
    </source>
</evidence>
<comment type="caution">
    <text evidence="1">The sequence shown here is derived from an EMBL/GenBank/DDBJ whole genome shotgun (WGS) entry which is preliminary data.</text>
</comment>
<name>A0ACC0VYN5_9STRA</name>